<dbReference type="EMBL" id="CAJVPM010029847">
    <property type="protein sequence ID" value="CAG8674759.1"/>
    <property type="molecule type" value="Genomic_DNA"/>
</dbReference>
<comment type="caution">
    <text evidence="1">The sequence shown here is derived from an EMBL/GenBank/DDBJ whole genome shotgun (WGS) entry which is preliminary data.</text>
</comment>
<organism evidence="1 2">
    <name type="scientific">Scutellospora calospora</name>
    <dbReference type="NCBI Taxonomy" id="85575"/>
    <lineage>
        <taxon>Eukaryota</taxon>
        <taxon>Fungi</taxon>
        <taxon>Fungi incertae sedis</taxon>
        <taxon>Mucoromycota</taxon>
        <taxon>Glomeromycotina</taxon>
        <taxon>Glomeromycetes</taxon>
        <taxon>Diversisporales</taxon>
        <taxon>Gigasporaceae</taxon>
        <taxon>Scutellospora</taxon>
    </lineage>
</organism>
<sequence length="59" mass="6728">MSLLKHSAKAKAKGLNILITEPTEALRKLSIFVEEKIDEREEETLAECLSKLMLEQDEI</sequence>
<keyword evidence="2" id="KW-1185">Reference proteome</keyword>
<protein>
    <submittedName>
        <fullName evidence="1">621_t:CDS:1</fullName>
    </submittedName>
</protein>
<evidence type="ECO:0000313" key="1">
    <source>
        <dbReference type="EMBL" id="CAG8674759.1"/>
    </source>
</evidence>
<accession>A0ACA9NSE0</accession>
<gene>
    <name evidence="1" type="ORF">SCALOS_LOCUS9507</name>
</gene>
<evidence type="ECO:0000313" key="2">
    <source>
        <dbReference type="Proteomes" id="UP000789860"/>
    </source>
</evidence>
<name>A0ACA9NSE0_9GLOM</name>
<reference evidence="1" key="1">
    <citation type="submission" date="2021-06" db="EMBL/GenBank/DDBJ databases">
        <authorList>
            <person name="Kallberg Y."/>
            <person name="Tangrot J."/>
            <person name="Rosling A."/>
        </authorList>
    </citation>
    <scope>NUCLEOTIDE SEQUENCE</scope>
    <source>
        <strain evidence="1">AU212A</strain>
    </source>
</reference>
<proteinExistence type="predicted"/>
<feature type="non-terminal residue" evidence="1">
    <location>
        <position position="1"/>
    </location>
</feature>
<dbReference type="Proteomes" id="UP000789860">
    <property type="component" value="Unassembled WGS sequence"/>
</dbReference>